<comment type="caution">
    <text evidence="2">The sequence shown here is derived from an EMBL/GenBank/DDBJ whole genome shotgun (WGS) entry which is preliminary data.</text>
</comment>
<proteinExistence type="predicted"/>
<organism evidence="2 3">
    <name type="scientific">Nelumbo nucifera</name>
    <name type="common">Sacred lotus</name>
    <dbReference type="NCBI Taxonomy" id="4432"/>
    <lineage>
        <taxon>Eukaryota</taxon>
        <taxon>Viridiplantae</taxon>
        <taxon>Streptophyta</taxon>
        <taxon>Embryophyta</taxon>
        <taxon>Tracheophyta</taxon>
        <taxon>Spermatophyta</taxon>
        <taxon>Magnoliopsida</taxon>
        <taxon>Proteales</taxon>
        <taxon>Nelumbonaceae</taxon>
        <taxon>Nelumbo</taxon>
    </lineage>
</organism>
<keyword evidence="3" id="KW-1185">Reference proteome</keyword>
<dbReference type="AlphaFoldDB" id="A0A822XZN5"/>
<evidence type="ECO:0000313" key="2">
    <source>
        <dbReference type="EMBL" id="DAD22848.1"/>
    </source>
</evidence>
<keyword evidence="1" id="KW-0472">Membrane</keyword>
<evidence type="ECO:0000313" key="3">
    <source>
        <dbReference type="Proteomes" id="UP000607653"/>
    </source>
</evidence>
<keyword evidence="1" id="KW-1133">Transmembrane helix</keyword>
<dbReference type="EMBL" id="DUZY01000001">
    <property type="protein sequence ID" value="DAD22848.1"/>
    <property type="molecule type" value="Genomic_DNA"/>
</dbReference>
<protein>
    <submittedName>
        <fullName evidence="2">Uncharacterized protein</fullName>
    </submittedName>
</protein>
<keyword evidence="1" id="KW-0812">Transmembrane</keyword>
<feature type="transmembrane region" description="Helical" evidence="1">
    <location>
        <begin position="330"/>
        <end position="354"/>
    </location>
</feature>
<feature type="transmembrane region" description="Helical" evidence="1">
    <location>
        <begin position="374"/>
        <end position="395"/>
    </location>
</feature>
<dbReference type="Proteomes" id="UP000607653">
    <property type="component" value="Unassembled WGS sequence"/>
</dbReference>
<name>A0A822XZN5_NELNU</name>
<accession>A0A822XZN5</accession>
<sequence length="396" mass="44355">MQSKPQSCNKESESISHLHQPCRTLWRVVGKLRHRSTEKLGVRRDTYLSNDTWTRLAGHHIRRMKKHLTNSYLGCYNNDKGDEEGNVLLVEHLNSGDDVYGVNRPGSELAKMVINTCSLTLKVAVTVADLAFSLTIFSLPLSLSLYGGDRKSFPPANVIYFLTCKNDETLARPSVVVASPAPISPSSSNASARKKMKPIGNKERVLDLQLDLEKDDRESCSGETCSIHLFSVADDYSGLARRAYFFGYMPPLQAVVSMDGSSGSLTPSQRPKRCATHSFLACSCWFCIFLWGQAIQSQCCAPNRNHYSGKPIAGKLTKESNMCSSKLRSLLLLEICCLFILNSVVFPTLQWILLDECQNFGSKDLCPLGGIAKIYFMIFWFYPLYVFSYVLSSIWY</sequence>
<gene>
    <name evidence="2" type="ORF">HUJ06_024311</name>
</gene>
<reference evidence="2 3" key="1">
    <citation type="journal article" date="2020" name="Mol. Biol. Evol.">
        <title>Distinct Expression and Methylation Patterns for Genes with Different Fates following a Single Whole-Genome Duplication in Flowering Plants.</title>
        <authorList>
            <person name="Shi T."/>
            <person name="Rahmani R.S."/>
            <person name="Gugger P.F."/>
            <person name="Wang M."/>
            <person name="Li H."/>
            <person name="Zhang Y."/>
            <person name="Li Z."/>
            <person name="Wang Q."/>
            <person name="Van de Peer Y."/>
            <person name="Marchal K."/>
            <person name="Chen J."/>
        </authorList>
    </citation>
    <scope>NUCLEOTIDE SEQUENCE [LARGE SCALE GENOMIC DNA]</scope>
    <source>
        <tissue evidence="2">Leaf</tissue>
    </source>
</reference>
<evidence type="ECO:0000256" key="1">
    <source>
        <dbReference type="SAM" id="Phobius"/>
    </source>
</evidence>